<accession>A0A6H5HI42</accession>
<dbReference type="AlphaFoldDB" id="A0A6H5HI42"/>
<name>A0A6H5HI42_9HEMI</name>
<reference evidence="1 2" key="1">
    <citation type="submission" date="2020-02" db="EMBL/GenBank/DDBJ databases">
        <authorList>
            <person name="Ferguson B K."/>
        </authorList>
    </citation>
    <scope>NUCLEOTIDE SEQUENCE [LARGE SCALE GENOMIC DNA]</scope>
</reference>
<keyword evidence="2" id="KW-1185">Reference proteome</keyword>
<dbReference type="Proteomes" id="UP000479000">
    <property type="component" value="Unassembled WGS sequence"/>
</dbReference>
<evidence type="ECO:0000313" key="1">
    <source>
        <dbReference type="EMBL" id="CAB0015945.1"/>
    </source>
</evidence>
<sequence>MNYSGPPDEIPFVTPRSDRANYLLHFTRTKFDPRRPKVSKLDFPRHTVRVVRIGALRARVLLSSGRCDNLGPLKAAEPKSRPRTPTCTVHVEMNSISRTFINKSNAHVVVFYICDEMILGCLQHWFVSGSFTTPNRELHHRSNSTPQAG</sequence>
<organism evidence="1 2">
    <name type="scientific">Nesidiocoris tenuis</name>
    <dbReference type="NCBI Taxonomy" id="355587"/>
    <lineage>
        <taxon>Eukaryota</taxon>
        <taxon>Metazoa</taxon>
        <taxon>Ecdysozoa</taxon>
        <taxon>Arthropoda</taxon>
        <taxon>Hexapoda</taxon>
        <taxon>Insecta</taxon>
        <taxon>Pterygota</taxon>
        <taxon>Neoptera</taxon>
        <taxon>Paraneoptera</taxon>
        <taxon>Hemiptera</taxon>
        <taxon>Heteroptera</taxon>
        <taxon>Panheteroptera</taxon>
        <taxon>Cimicomorpha</taxon>
        <taxon>Miridae</taxon>
        <taxon>Dicyphina</taxon>
        <taxon>Nesidiocoris</taxon>
    </lineage>
</organism>
<protein>
    <submittedName>
        <fullName evidence="1">Uncharacterized protein</fullName>
    </submittedName>
</protein>
<dbReference type="EMBL" id="CADCXU010029777">
    <property type="protein sequence ID" value="CAB0015945.1"/>
    <property type="molecule type" value="Genomic_DNA"/>
</dbReference>
<gene>
    <name evidence="1" type="ORF">NTEN_LOCUS20285</name>
</gene>
<proteinExistence type="predicted"/>
<evidence type="ECO:0000313" key="2">
    <source>
        <dbReference type="Proteomes" id="UP000479000"/>
    </source>
</evidence>